<keyword evidence="5" id="KW-0964">Secreted</keyword>
<evidence type="ECO:0000256" key="2">
    <source>
        <dbReference type="ARBA" id="ARBA00004613"/>
    </source>
</evidence>
<dbReference type="GO" id="GO:0005576">
    <property type="term" value="C:extracellular region"/>
    <property type="evidence" value="ECO:0007669"/>
    <property type="project" value="UniProtKB-SubCell"/>
</dbReference>
<dbReference type="NCBIfam" id="TIGR02492">
    <property type="entry name" value="flgK_ends"/>
    <property type="match status" value="1"/>
</dbReference>
<sequence>MSVLSTGTGALLAFQRALSTVSHNVANVNTEGYTRQRVDFAARRPSDYGYGHVGNGTQVADIRRLADELATSRLLDSGGELARLEQLSTLTGRLDTLFSDSATNLAGVWSDFFDSVSALSSNAAGAAERQNVLAEAGALAGRFRQLDGQLRALDSEVNNKLLAGASEISRLAGEVARINGEIGSDASKAAPDLLDRRDQLVAELVGFTGGTALSQDGGPISVFTAGGQPLVVGVQASSITTVPDTYRPERLQLALEGGGTTTVLDQRALGGSMGGLVEFRNTVLDPAAAELGRIAVAMAATFNEGHAAGMDLYGNLGGSFFDVPAPLVNQHAGNAGNASLQARVGDVSALSGQDLVLRFGEGGWTALRADTGEAVPMTGSGTAADPFVVAGISLEVSGSAAPGDRFLLQPTAGASGSIGVAISDPSRIAAALPVRGSAAVSNIGSGVLSGLRVEAAGNPALLQEATIEFLDSGEYMVDGAGPFDYTPGQRISANGWSVVLDGVPAAGDQFVVARNGTGSGDNGNASRLANLDDARVVSGGTMSLNGAVGGLTTMVGSAARQAEYAADAQQVIHNDAQAARDAVAGVNLDEEAANMLRLQQAYQAAAQIISTADTMFQTILSAVRR</sequence>
<accession>E6WSS2</accession>
<feature type="domain" description="Flagellar basal body rod protein N-terminal" evidence="7">
    <location>
        <begin position="4"/>
        <end position="34"/>
    </location>
</feature>
<dbReference type="GO" id="GO:0009424">
    <property type="term" value="C:bacterial-type flagellum hook"/>
    <property type="evidence" value="ECO:0007669"/>
    <property type="project" value="InterPro"/>
</dbReference>
<evidence type="ECO:0000259" key="9">
    <source>
        <dbReference type="Pfam" id="PF22638"/>
    </source>
</evidence>
<dbReference type="KEGG" id="psu:Psesu_1512"/>
<evidence type="ECO:0000259" key="7">
    <source>
        <dbReference type="Pfam" id="PF00460"/>
    </source>
</evidence>
<dbReference type="PANTHER" id="PTHR30033">
    <property type="entry name" value="FLAGELLAR HOOK-ASSOCIATED PROTEIN 1"/>
    <property type="match status" value="1"/>
</dbReference>
<evidence type="ECO:0000256" key="4">
    <source>
        <dbReference type="ARBA" id="ARBA00016244"/>
    </source>
</evidence>
<feature type="domain" description="Flagellar hook-associated protein FlgK helical" evidence="9">
    <location>
        <begin position="93"/>
        <end position="321"/>
    </location>
</feature>
<dbReference type="InterPro" id="IPR010930">
    <property type="entry name" value="Flg_bb/hook_C_dom"/>
</dbReference>
<evidence type="ECO:0000313" key="10">
    <source>
        <dbReference type="EMBL" id="ADV27359.1"/>
    </source>
</evidence>
<feature type="domain" description="Flagellar basal-body/hook protein C-terminal" evidence="8">
    <location>
        <begin position="584"/>
        <end position="621"/>
    </location>
</feature>
<keyword evidence="10" id="KW-0966">Cell projection</keyword>
<dbReference type="InterPro" id="IPR053927">
    <property type="entry name" value="FlgK_helical"/>
</dbReference>
<keyword evidence="10" id="KW-0282">Flagellum</keyword>
<dbReference type="EMBL" id="CP002446">
    <property type="protein sequence ID" value="ADV27359.1"/>
    <property type="molecule type" value="Genomic_DNA"/>
</dbReference>
<comment type="subcellular location">
    <subcellularLocation>
        <location evidence="1">Bacterial flagellum</location>
    </subcellularLocation>
    <subcellularLocation>
        <location evidence="2">Secreted</location>
    </subcellularLocation>
</comment>
<evidence type="ECO:0000259" key="8">
    <source>
        <dbReference type="Pfam" id="PF06429"/>
    </source>
</evidence>
<dbReference type="Pfam" id="PF00460">
    <property type="entry name" value="Flg_bb_rod"/>
    <property type="match status" value="1"/>
</dbReference>
<dbReference type="Pfam" id="PF22638">
    <property type="entry name" value="FlgK_D1"/>
    <property type="match status" value="1"/>
</dbReference>
<evidence type="ECO:0000256" key="3">
    <source>
        <dbReference type="ARBA" id="ARBA00009677"/>
    </source>
</evidence>
<keyword evidence="6" id="KW-0975">Bacterial flagellum</keyword>
<dbReference type="eggNOG" id="COG1256">
    <property type="taxonomic scope" value="Bacteria"/>
</dbReference>
<evidence type="ECO:0000256" key="6">
    <source>
        <dbReference type="ARBA" id="ARBA00023143"/>
    </source>
</evidence>
<dbReference type="STRING" id="743721.Psesu_1512"/>
<name>E6WSS2_PSEUU</name>
<evidence type="ECO:0000313" key="11">
    <source>
        <dbReference type="Proteomes" id="UP000008632"/>
    </source>
</evidence>
<dbReference type="PANTHER" id="PTHR30033:SF1">
    <property type="entry name" value="FLAGELLAR HOOK-ASSOCIATED PROTEIN 1"/>
    <property type="match status" value="1"/>
</dbReference>
<dbReference type="Proteomes" id="UP000008632">
    <property type="component" value="Chromosome"/>
</dbReference>
<dbReference type="OrthoDB" id="9802553at2"/>
<dbReference type="GO" id="GO:0005198">
    <property type="term" value="F:structural molecule activity"/>
    <property type="evidence" value="ECO:0007669"/>
    <property type="project" value="InterPro"/>
</dbReference>
<dbReference type="Pfam" id="PF06429">
    <property type="entry name" value="Flg_bbr_C"/>
    <property type="match status" value="1"/>
</dbReference>
<dbReference type="RefSeq" id="WP_013535187.1">
    <property type="nucleotide sequence ID" value="NC_014924.1"/>
</dbReference>
<dbReference type="HOGENOM" id="CLU_012762_0_0_6"/>
<dbReference type="PRINTS" id="PR01005">
    <property type="entry name" value="FLGHOOKAP1"/>
</dbReference>
<dbReference type="InterPro" id="IPR002371">
    <property type="entry name" value="FlgK"/>
</dbReference>
<proteinExistence type="inferred from homology"/>
<organism evidence="10 11">
    <name type="scientific">Pseudoxanthomonas suwonensis (strain 11-1)</name>
    <dbReference type="NCBI Taxonomy" id="743721"/>
    <lineage>
        <taxon>Bacteria</taxon>
        <taxon>Pseudomonadati</taxon>
        <taxon>Pseudomonadota</taxon>
        <taxon>Gammaproteobacteria</taxon>
        <taxon>Lysobacterales</taxon>
        <taxon>Lysobacteraceae</taxon>
        <taxon>Pseudoxanthomonas</taxon>
    </lineage>
</organism>
<dbReference type="AlphaFoldDB" id="E6WSS2"/>
<dbReference type="SUPFAM" id="SSF64518">
    <property type="entry name" value="Phase 1 flagellin"/>
    <property type="match status" value="2"/>
</dbReference>
<gene>
    <name evidence="10" type="ordered locus">Psesu_1512</name>
</gene>
<dbReference type="GO" id="GO:0044780">
    <property type="term" value="P:bacterial-type flagellum assembly"/>
    <property type="evidence" value="ECO:0007669"/>
    <property type="project" value="InterPro"/>
</dbReference>
<evidence type="ECO:0000256" key="5">
    <source>
        <dbReference type="ARBA" id="ARBA00022525"/>
    </source>
</evidence>
<dbReference type="InterPro" id="IPR001444">
    <property type="entry name" value="Flag_bb_rod_N"/>
</dbReference>
<comment type="similarity">
    <text evidence="3">Belongs to the flagella basal body rod proteins family.</text>
</comment>
<evidence type="ECO:0000256" key="1">
    <source>
        <dbReference type="ARBA" id="ARBA00004365"/>
    </source>
</evidence>
<keyword evidence="10" id="KW-0969">Cilium</keyword>
<reference evidence="10 11" key="1">
    <citation type="submission" date="2011-01" db="EMBL/GenBank/DDBJ databases">
        <title>Complete sequence of Pseudoxanthomonas suwonensis 11-1.</title>
        <authorList>
            <consortium name="US DOE Joint Genome Institute"/>
            <person name="Lucas S."/>
            <person name="Copeland A."/>
            <person name="Lapidus A."/>
            <person name="Cheng J.-F."/>
            <person name="Goodwin L."/>
            <person name="Pitluck S."/>
            <person name="Teshima H."/>
            <person name="Detter J.C."/>
            <person name="Han C."/>
            <person name="Tapia R."/>
            <person name="Land M."/>
            <person name="Hauser L."/>
            <person name="Kyrpides N."/>
            <person name="Ivanova N."/>
            <person name="Ovchinnikova G."/>
            <person name="Siebers A.K."/>
            <person name="Allgaier M."/>
            <person name="Thelen M.P."/>
            <person name="Hugenholtz P."/>
            <person name="Gladden J."/>
            <person name="Woyke T."/>
        </authorList>
    </citation>
    <scope>NUCLEOTIDE SEQUENCE [LARGE SCALE GENOMIC DNA]</scope>
    <source>
        <strain evidence="11">11-1</strain>
    </source>
</reference>
<protein>
    <recommendedName>
        <fullName evidence="4">Flagellar hook-associated protein 1</fullName>
    </recommendedName>
</protein>
<keyword evidence="11" id="KW-1185">Reference proteome</keyword>